<name>A0AAV6MJE9_9ROSI</name>
<feature type="non-terminal residue" evidence="2">
    <location>
        <position position="1"/>
    </location>
</feature>
<feature type="signal peptide" evidence="1">
    <location>
        <begin position="1"/>
        <end position="18"/>
    </location>
</feature>
<reference evidence="2 3" key="1">
    <citation type="journal article" date="2021" name="Hortic Res">
        <title>The domestication of Cucurbita argyrosperma as revealed by the genome of its wild relative.</title>
        <authorList>
            <person name="Barrera-Redondo J."/>
            <person name="Sanchez-de la Vega G."/>
            <person name="Aguirre-Liguori J.A."/>
            <person name="Castellanos-Morales G."/>
            <person name="Gutierrez-Guerrero Y.T."/>
            <person name="Aguirre-Dugua X."/>
            <person name="Aguirre-Planter E."/>
            <person name="Tenaillon M.I."/>
            <person name="Lira-Saade R."/>
            <person name="Eguiarte L.E."/>
        </authorList>
    </citation>
    <scope>NUCLEOTIDE SEQUENCE [LARGE SCALE GENOMIC DNA]</scope>
    <source>
        <strain evidence="2">JBR-2021</strain>
    </source>
</reference>
<protein>
    <recommendedName>
        <fullName evidence="4">Secreted protein</fullName>
    </recommendedName>
</protein>
<dbReference type="PANTHER" id="PTHR36616:SF4">
    <property type="entry name" value="OS03G0174800 PROTEIN"/>
    <property type="match status" value="1"/>
</dbReference>
<keyword evidence="3" id="KW-1185">Reference proteome</keyword>
<feature type="chain" id="PRO_5043989225" description="Secreted protein" evidence="1">
    <location>
        <begin position="19"/>
        <end position="80"/>
    </location>
</feature>
<dbReference type="AlphaFoldDB" id="A0AAV6MJE9"/>
<proteinExistence type="predicted"/>
<evidence type="ECO:0000256" key="1">
    <source>
        <dbReference type="SAM" id="SignalP"/>
    </source>
</evidence>
<evidence type="ECO:0008006" key="4">
    <source>
        <dbReference type="Google" id="ProtNLM"/>
    </source>
</evidence>
<dbReference type="PANTHER" id="PTHR36616">
    <property type="entry name" value="BNAC07G32700D PROTEIN"/>
    <property type="match status" value="1"/>
</dbReference>
<evidence type="ECO:0000313" key="2">
    <source>
        <dbReference type="EMBL" id="KAG6581581.1"/>
    </source>
</evidence>
<gene>
    <name evidence="2" type="ORF">SDJN03_21583</name>
</gene>
<sequence>MLQFFFTVAFSAVPLTLYVPPLRSFNLFVETMEEILRESRTYTNRVYPRARHVWFRVLDCVLCSTRIWGQNCFNLLPFDF</sequence>
<dbReference type="EMBL" id="JAGKQH010000014">
    <property type="protein sequence ID" value="KAG6581581.1"/>
    <property type="molecule type" value="Genomic_DNA"/>
</dbReference>
<organism evidence="2 3">
    <name type="scientific">Cucurbita argyrosperma subsp. sororia</name>
    <dbReference type="NCBI Taxonomy" id="37648"/>
    <lineage>
        <taxon>Eukaryota</taxon>
        <taxon>Viridiplantae</taxon>
        <taxon>Streptophyta</taxon>
        <taxon>Embryophyta</taxon>
        <taxon>Tracheophyta</taxon>
        <taxon>Spermatophyta</taxon>
        <taxon>Magnoliopsida</taxon>
        <taxon>eudicotyledons</taxon>
        <taxon>Gunneridae</taxon>
        <taxon>Pentapetalae</taxon>
        <taxon>rosids</taxon>
        <taxon>fabids</taxon>
        <taxon>Cucurbitales</taxon>
        <taxon>Cucurbitaceae</taxon>
        <taxon>Cucurbiteae</taxon>
        <taxon>Cucurbita</taxon>
    </lineage>
</organism>
<dbReference type="Proteomes" id="UP000685013">
    <property type="component" value="Chromosome 14"/>
</dbReference>
<comment type="caution">
    <text evidence="2">The sequence shown here is derived from an EMBL/GenBank/DDBJ whole genome shotgun (WGS) entry which is preliminary data.</text>
</comment>
<keyword evidence="1" id="KW-0732">Signal</keyword>
<evidence type="ECO:0000313" key="3">
    <source>
        <dbReference type="Proteomes" id="UP000685013"/>
    </source>
</evidence>
<accession>A0AAV6MJE9</accession>